<evidence type="ECO:0000313" key="3">
    <source>
        <dbReference type="EMBL" id="REE01285.1"/>
    </source>
</evidence>
<organism evidence="3 4">
    <name type="scientific">Marinoscillum furvescens DSM 4134</name>
    <dbReference type="NCBI Taxonomy" id="1122208"/>
    <lineage>
        <taxon>Bacteria</taxon>
        <taxon>Pseudomonadati</taxon>
        <taxon>Bacteroidota</taxon>
        <taxon>Cytophagia</taxon>
        <taxon>Cytophagales</taxon>
        <taxon>Reichenbachiellaceae</taxon>
        <taxon>Marinoscillum</taxon>
    </lineage>
</organism>
<dbReference type="PANTHER" id="PTHR10900">
    <property type="entry name" value="PERIOSTIN-RELATED"/>
    <property type="match status" value="1"/>
</dbReference>
<evidence type="ECO:0000259" key="2">
    <source>
        <dbReference type="PROSITE" id="PS50213"/>
    </source>
</evidence>
<dbReference type="GO" id="GO:0005615">
    <property type="term" value="C:extracellular space"/>
    <property type="evidence" value="ECO:0007669"/>
    <property type="project" value="TreeGrafter"/>
</dbReference>
<feature type="chain" id="PRO_5017746302" evidence="1">
    <location>
        <begin position="27"/>
        <end position="362"/>
    </location>
</feature>
<dbReference type="OrthoDB" id="1119934at2"/>
<dbReference type="RefSeq" id="WP_115867357.1">
    <property type="nucleotide sequence ID" value="NZ_QREG01000004.1"/>
</dbReference>
<comment type="caution">
    <text evidence="3">The sequence shown here is derived from an EMBL/GenBank/DDBJ whole genome shotgun (WGS) entry which is preliminary data.</text>
</comment>
<gene>
    <name evidence="3" type="ORF">C7460_104305</name>
</gene>
<dbReference type="Pfam" id="PF02469">
    <property type="entry name" value="Fasciclin"/>
    <property type="match status" value="2"/>
</dbReference>
<dbReference type="SUPFAM" id="SSF82153">
    <property type="entry name" value="FAS1 domain"/>
    <property type="match status" value="1"/>
</dbReference>
<name>A0A3D9L5H6_MARFU</name>
<keyword evidence="4" id="KW-1185">Reference proteome</keyword>
<dbReference type="AlphaFoldDB" id="A0A3D9L5H6"/>
<dbReference type="InterPro" id="IPR000782">
    <property type="entry name" value="FAS1_domain"/>
</dbReference>
<dbReference type="SMART" id="SM00554">
    <property type="entry name" value="FAS1"/>
    <property type="match status" value="1"/>
</dbReference>
<keyword evidence="1" id="KW-0732">Signal</keyword>
<dbReference type="InterPro" id="IPR050904">
    <property type="entry name" value="Adhesion/Biosynth-related"/>
</dbReference>
<dbReference type="PROSITE" id="PS51257">
    <property type="entry name" value="PROKAR_LIPOPROTEIN"/>
    <property type="match status" value="1"/>
</dbReference>
<dbReference type="EMBL" id="QREG01000004">
    <property type="protein sequence ID" value="REE01285.1"/>
    <property type="molecule type" value="Genomic_DNA"/>
</dbReference>
<protein>
    <submittedName>
        <fullName evidence="3">Putative surface protein with fasciclin (FAS1) repeats</fullName>
    </submittedName>
</protein>
<reference evidence="3 4" key="1">
    <citation type="submission" date="2018-07" db="EMBL/GenBank/DDBJ databases">
        <title>Genomic Encyclopedia of Type Strains, Phase IV (KMG-IV): sequencing the most valuable type-strain genomes for metagenomic binning, comparative biology and taxonomic classification.</title>
        <authorList>
            <person name="Goeker M."/>
        </authorList>
    </citation>
    <scope>NUCLEOTIDE SEQUENCE [LARGE SCALE GENOMIC DNA]</scope>
    <source>
        <strain evidence="3 4">DSM 4134</strain>
    </source>
</reference>
<dbReference type="Proteomes" id="UP000256779">
    <property type="component" value="Unassembled WGS sequence"/>
</dbReference>
<dbReference type="PROSITE" id="PS50213">
    <property type="entry name" value="FAS1"/>
    <property type="match status" value="1"/>
</dbReference>
<evidence type="ECO:0000313" key="4">
    <source>
        <dbReference type="Proteomes" id="UP000256779"/>
    </source>
</evidence>
<dbReference type="InterPro" id="IPR036378">
    <property type="entry name" value="FAS1_dom_sf"/>
</dbReference>
<sequence length="362" mass="37349">MMKKNSINPMKALALFAMVLGLGLFTGCSDDGDDAEPAPTLNLIATMEADAELSVITELMKADAELKAYLEGTAEYTVFAPTNTAMDKLKANLQVDDFSAIAPSLIAEVLRFHFVAGTNLQADLTSAGVTTKQGEKITILANGNVDEAGLDADGSAFEEADIKATNGVVHKMESALIPNTLLAKIGVNLGTLAQPVLLSSSFTGVASIVATADSDVPSGETAISAILADKSGTYTCFLPADQILDAIADSKSVTRAELIASVSGTPAAARAFLLNHISSDAKLKGADLTANTVITMMTGTTVAVAETEKSEQTPLGLVLANTQDQTKVTALFQLDAYSYTPEGSAALGAAINGSLHVSSIVE</sequence>
<evidence type="ECO:0000256" key="1">
    <source>
        <dbReference type="SAM" id="SignalP"/>
    </source>
</evidence>
<dbReference type="Gene3D" id="2.30.180.10">
    <property type="entry name" value="FAS1 domain"/>
    <property type="match status" value="2"/>
</dbReference>
<dbReference type="PANTHER" id="PTHR10900:SF77">
    <property type="entry name" value="FI19380P1"/>
    <property type="match status" value="1"/>
</dbReference>
<proteinExistence type="predicted"/>
<feature type="signal peptide" evidence="1">
    <location>
        <begin position="1"/>
        <end position="26"/>
    </location>
</feature>
<accession>A0A3D9L5H6</accession>
<feature type="domain" description="FAS1" evidence="2">
    <location>
        <begin position="40"/>
        <end position="176"/>
    </location>
</feature>